<comment type="caution">
    <text evidence="2">The sequence shown here is derived from an EMBL/GenBank/DDBJ whole genome shotgun (WGS) entry which is preliminary data.</text>
</comment>
<feature type="transmembrane region" description="Helical" evidence="1">
    <location>
        <begin position="12"/>
        <end position="30"/>
    </location>
</feature>
<evidence type="ECO:0000256" key="1">
    <source>
        <dbReference type="SAM" id="Phobius"/>
    </source>
</evidence>
<keyword evidence="1" id="KW-0472">Membrane</keyword>
<dbReference type="PATRIC" id="fig|253.9.peg.2350"/>
<reference evidence="3" key="2">
    <citation type="submission" date="2015-09" db="EMBL/GenBank/DDBJ databases">
        <title>Draft genome sequence of a multidrug-resistant Chryseobacterium indologenes isolate from Malaysia.</title>
        <authorList>
            <person name="Yu C.Y."/>
            <person name="Ang G.Y."/>
            <person name="Chan K.-G."/>
        </authorList>
    </citation>
    <scope>NUCLEOTIDE SEQUENCE [LARGE SCALE GENOMIC DNA]</scope>
    <source>
        <strain evidence="3">CI_885</strain>
    </source>
</reference>
<proteinExistence type="predicted"/>
<dbReference type="Proteomes" id="UP000037953">
    <property type="component" value="Unassembled WGS sequence"/>
</dbReference>
<accession>A0A0N0IXJ6</accession>
<reference evidence="2 3" key="1">
    <citation type="journal article" date="2015" name="Genom Data">
        <title>Draft genome sequence of a multidrug-resistant Chryseobacterium indologenes isolate from Malaysia.</title>
        <authorList>
            <person name="Yu C.Y."/>
            <person name="Ang G.Y."/>
            <person name="Cheng H.J."/>
            <person name="Cheong Y.M."/>
            <person name="Yin W.F."/>
            <person name="Chan K.G."/>
        </authorList>
    </citation>
    <scope>NUCLEOTIDE SEQUENCE [LARGE SCALE GENOMIC DNA]</scope>
    <source>
        <strain evidence="2 3">CI_885</strain>
    </source>
</reference>
<gene>
    <name evidence="2" type="ORF">AOB46_05235</name>
</gene>
<organism evidence="2 3">
    <name type="scientific">Chryseobacterium indologenes</name>
    <name type="common">Flavobacterium indologenes</name>
    <dbReference type="NCBI Taxonomy" id="253"/>
    <lineage>
        <taxon>Bacteria</taxon>
        <taxon>Pseudomonadati</taxon>
        <taxon>Bacteroidota</taxon>
        <taxon>Flavobacteriia</taxon>
        <taxon>Flavobacteriales</taxon>
        <taxon>Weeksellaceae</taxon>
        <taxon>Chryseobacterium group</taxon>
        <taxon>Chryseobacterium</taxon>
    </lineage>
</organism>
<name>A0A0N0IXJ6_CHRID</name>
<protein>
    <submittedName>
        <fullName evidence="2">Uncharacterized protein</fullName>
    </submittedName>
</protein>
<keyword evidence="1" id="KW-1133">Transmembrane helix</keyword>
<dbReference type="EMBL" id="LJOD01000002">
    <property type="protein sequence ID" value="KPE52282.1"/>
    <property type="molecule type" value="Genomic_DNA"/>
</dbReference>
<dbReference type="AlphaFoldDB" id="A0A0N0IXJ6"/>
<sequence length="190" mass="22365">MKTDFIEKKTNVRMIWICFISCFIFFFIAVKASMKQRVTFDNSTEIKGVLKENIKIKKGKRGSETLIISLKEYPEIKFVIGSIVIDQTYTHELMSENKQDDTLSFSIESTEFRSKILRSEKIPFPENYLRNNTISIVEIHKNNLQYLTMDDYNKAHQKNTYLLIAFFGFMGILMLFVGAKGVRYYRANYR</sequence>
<feature type="transmembrane region" description="Helical" evidence="1">
    <location>
        <begin position="161"/>
        <end position="179"/>
    </location>
</feature>
<keyword evidence="1" id="KW-0812">Transmembrane</keyword>
<evidence type="ECO:0000313" key="3">
    <source>
        <dbReference type="Proteomes" id="UP000037953"/>
    </source>
</evidence>
<evidence type="ECO:0000313" key="2">
    <source>
        <dbReference type="EMBL" id="KPE52282.1"/>
    </source>
</evidence>